<comment type="caution">
    <text evidence="2">The sequence shown here is derived from an EMBL/GenBank/DDBJ whole genome shotgun (WGS) entry which is preliminary data.</text>
</comment>
<evidence type="ECO:0000259" key="1">
    <source>
        <dbReference type="PROSITE" id="PS50097"/>
    </source>
</evidence>
<accession>A0A5C5G467</accession>
<reference evidence="2 3" key="1">
    <citation type="submission" date="2019-03" db="EMBL/GenBank/DDBJ databases">
        <title>Rhodosporidium diobovatum UCD-FST 08-225 genome sequencing, assembly, and annotation.</title>
        <authorList>
            <person name="Fakankun I.U."/>
            <person name="Fristensky B."/>
            <person name="Levin D.B."/>
        </authorList>
    </citation>
    <scope>NUCLEOTIDE SEQUENCE [LARGE SCALE GENOMIC DNA]</scope>
    <source>
        <strain evidence="2 3">UCD-FST 08-225</strain>
    </source>
</reference>
<sequence length="351" mass="37569">MPLYTGTSGMLPAMLRLFRFQIQGFAVPFVVLVNEHNRIVLSWAGLHQPAVPVVYCKVSFHAGPDSDSLALLKEVELGEEPFVSSGAVPSCANKRPHNVCLDFPQVGKQLWTTEAFLVASSPYFKDLLSSDFAEGLSSISEVSSAPGEDASYPFDDSDAETDAAEVVEGSKQAVHTPLAPFKRVVITESCYTTYSAVLLWLQTGHISFAPLRSASRLEQGPASAATEGPLLSTRLQAGSRSPLALALASPKSVYRLADYLSLDALKYVALANLVSQLTPANAAHELFSDVSSAYADMRDAVLDYVVEHWSEVKGAAGTQEVQERALRGELPPAAAGTSLLLARRLGEELGA</sequence>
<evidence type="ECO:0000313" key="3">
    <source>
        <dbReference type="Proteomes" id="UP000311382"/>
    </source>
</evidence>
<name>A0A5C5G467_9BASI</name>
<feature type="domain" description="BTB" evidence="1">
    <location>
        <begin position="97"/>
        <end position="210"/>
    </location>
</feature>
<organism evidence="2 3">
    <name type="scientific">Rhodotorula diobovata</name>
    <dbReference type="NCBI Taxonomy" id="5288"/>
    <lineage>
        <taxon>Eukaryota</taxon>
        <taxon>Fungi</taxon>
        <taxon>Dikarya</taxon>
        <taxon>Basidiomycota</taxon>
        <taxon>Pucciniomycotina</taxon>
        <taxon>Microbotryomycetes</taxon>
        <taxon>Sporidiobolales</taxon>
        <taxon>Sporidiobolaceae</taxon>
        <taxon>Rhodotorula</taxon>
    </lineage>
</organism>
<dbReference type="EMBL" id="SOZI01000006">
    <property type="protein sequence ID" value="TNY23930.1"/>
    <property type="molecule type" value="Genomic_DNA"/>
</dbReference>
<gene>
    <name evidence="2" type="ORF">DMC30DRAFT_413634</name>
</gene>
<dbReference type="STRING" id="5288.A0A5C5G467"/>
<dbReference type="InterPro" id="IPR011333">
    <property type="entry name" value="SKP1/BTB/POZ_sf"/>
</dbReference>
<dbReference type="OrthoDB" id="2523671at2759"/>
<evidence type="ECO:0000313" key="2">
    <source>
        <dbReference type="EMBL" id="TNY23930.1"/>
    </source>
</evidence>
<dbReference type="InterPro" id="IPR000210">
    <property type="entry name" value="BTB/POZ_dom"/>
</dbReference>
<dbReference type="PROSITE" id="PS50097">
    <property type="entry name" value="BTB"/>
    <property type="match status" value="1"/>
</dbReference>
<protein>
    <recommendedName>
        <fullName evidence="1">BTB domain-containing protein</fullName>
    </recommendedName>
</protein>
<dbReference type="Gene3D" id="3.30.710.10">
    <property type="entry name" value="Potassium Channel Kv1.1, Chain A"/>
    <property type="match status" value="1"/>
</dbReference>
<proteinExistence type="predicted"/>
<dbReference type="AlphaFoldDB" id="A0A5C5G467"/>
<keyword evidence="3" id="KW-1185">Reference proteome</keyword>
<dbReference type="Proteomes" id="UP000311382">
    <property type="component" value="Unassembled WGS sequence"/>
</dbReference>